<reference evidence="3 4" key="1">
    <citation type="journal article" date="2018" name="Antonie Van Leeuwenhoek">
        <title>Larkinella terrae sp. nov., isolated from soil on Jeju Island, South Korea.</title>
        <authorList>
            <person name="Ten L.N."/>
            <person name="Jeon J."/>
            <person name="Park S.J."/>
            <person name="Park S."/>
            <person name="Lee S.Y."/>
            <person name="Kim M.K."/>
            <person name="Jung H.Y."/>
        </authorList>
    </citation>
    <scope>NUCLEOTIDE SEQUENCE [LARGE SCALE GENOMIC DNA]</scope>
    <source>
        <strain evidence="3 4">KCTC 52001</strain>
    </source>
</reference>
<dbReference type="OrthoDB" id="9810908at2"/>
<dbReference type="AlphaFoldDB" id="A0A7K0ES36"/>
<dbReference type="PANTHER" id="PTHR43008:SF4">
    <property type="entry name" value="CHAIN DEHYDROGENASE, PUTATIVE (AFU_ORTHOLOGUE AFUA_4G08710)-RELATED"/>
    <property type="match status" value="1"/>
</dbReference>
<evidence type="ECO:0000313" key="4">
    <source>
        <dbReference type="Proteomes" id="UP000441754"/>
    </source>
</evidence>
<dbReference type="Proteomes" id="UP000441754">
    <property type="component" value="Unassembled WGS sequence"/>
</dbReference>
<dbReference type="InterPro" id="IPR036291">
    <property type="entry name" value="NAD(P)-bd_dom_sf"/>
</dbReference>
<organism evidence="3 4">
    <name type="scientific">Larkinella terrae</name>
    <dbReference type="NCBI Taxonomy" id="2025311"/>
    <lineage>
        <taxon>Bacteria</taxon>
        <taxon>Pseudomonadati</taxon>
        <taxon>Bacteroidota</taxon>
        <taxon>Cytophagia</taxon>
        <taxon>Cytophagales</taxon>
        <taxon>Spirosomataceae</taxon>
        <taxon>Larkinella</taxon>
    </lineage>
</organism>
<dbReference type="PRINTS" id="PR00081">
    <property type="entry name" value="GDHRDH"/>
</dbReference>
<evidence type="ECO:0000256" key="2">
    <source>
        <dbReference type="ARBA" id="ARBA00023002"/>
    </source>
</evidence>
<comment type="similarity">
    <text evidence="1">Belongs to the short-chain dehydrogenases/reductases (SDR) family.</text>
</comment>
<proteinExistence type="inferred from homology"/>
<accession>A0A7K0ES36</accession>
<gene>
    <name evidence="3" type="ORF">GJJ30_23865</name>
</gene>
<keyword evidence="4" id="KW-1185">Reference proteome</keyword>
<dbReference type="GO" id="GO:0050664">
    <property type="term" value="F:oxidoreductase activity, acting on NAD(P)H, oxygen as acceptor"/>
    <property type="evidence" value="ECO:0007669"/>
    <property type="project" value="TreeGrafter"/>
</dbReference>
<keyword evidence="2" id="KW-0560">Oxidoreductase</keyword>
<sequence length="254" mass="27412">MSVRPNFFEIRSIFSVQSRIILSTPEMAIVLLTGGAGGLGRSITQNLLKSGHTVIATLEPGGHALESQPNLFTHELDLTDEVGCQALVQQVVAKHGRIDAAILLVGGFAMGSISETGFADIEKMFHLNFQTTYQVARPVFEQMSQQPEGGRFVLIGARPALVASAGKHMVAYALSKSLVIQLSEILNAEGKDKNIVSTVLVPSTIDTPVNRKAMPDADPANWVKPEDIAELIDFVTFGPGKMLRESVLKVYNKA</sequence>
<dbReference type="InterPro" id="IPR002347">
    <property type="entry name" value="SDR_fam"/>
</dbReference>
<comment type="caution">
    <text evidence="3">The sequence shown here is derived from an EMBL/GenBank/DDBJ whole genome shotgun (WGS) entry which is preliminary data.</text>
</comment>
<evidence type="ECO:0000256" key="1">
    <source>
        <dbReference type="ARBA" id="ARBA00006484"/>
    </source>
</evidence>
<dbReference type="PANTHER" id="PTHR43008">
    <property type="entry name" value="BENZIL REDUCTASE"/>
    <property type="match status" value="1"/>
</dbReference>
<dbReference type="EMBL" id="WJXZ01000014">
    <property type="protein sequence ID" value="MRS64356.1"/>
    <property type="molecule type" value="Genomic_DNA"/>
</dbReference>
<protein>
    <submittedName>
        <fullName evidence="3">SDR family NAD(P)-dependent oxidoreductase</fullName>
    </submittedName>
</protein>
<dbReference type="Pfam" id="PF00106">
    <property type="entry name" value="adh_short"/>
    <property type="match status" value="1"/>
</dbReference>
<evidence type="ECO:0000313" key="3">
    <source>
        <dbReference type="EMBL" id="MRS64356.1"/>
    </source>
</evidence>
<dbReference type="SUPFAM" id="SSF51735">
    <property type="entry name" value="NAD(P)-binding Rossmann-fold domains"/>
    <property type="match status" value="1"/>
</dbReference>
<dbReference type="Gene3D" id="3.40.50.720">
    <property type="entry name" value="NAD(P)-binding Rossmann-like Domain"/>
    <property type="match status" value="1"/>
</dbReference>
<name>A0A7K0ES36_9BACT</name>